<name>A0A9N7URI3_PLEPL</name>
<proteinExistence type="predicted"/>
<dbReference type="EMBL" id="CADEAL010001767">
    <property type="protein sequence ID" value="CAB1435362.1"/>
    <property type="molecule type" value="Genomic_DNA"/>
</dbReference>
<dbReference type="Proteomes" id="UP001153269">
    <property type="component" value="Unassembled WGS sequence"/>
</dbReference>
<sequence length="190" mass="20995">MVYCAGAAATGLRSLVTCEDQHHLPLNQRGEIRSLGHRDEPAPRHYAAMGGTRTPMPFFSISIHISAPLKGSPQHLGYGDLIPERGLRGQESLDHWRTNPVREKHGSNLQKMAEGLLSCFGSEAKDGTQADGRLIGSMKRQRDGECGVGKRMGGGETEGEKCERQKQAAANRRQSEKIWRPRSAWEHDTL</sequence>
<evidence type="ECO:0000256" key="1">
    <source>
        <dbReference type="SAM" id="MobiDB-lite"/>
    </source>
</evidence>
<dbReference type="AlphaFoldDB" id="A0A9N7URI3"/>
<comment type="caution">
    <text evidence="2">The sequence shown here is derived from an EMBL/GenBank/DDBJ whole genome shotgun (WGS) entry which is preliminary data.</text>
</comment>
<evidence type="ECO:0000313" key="2">
    <source>
        <dbReference type="EMBL" id="CAB1435362.1"/>
    </source>
</evidence>
<accession>A0A9N7URI3</accession>
<keyword evidence="3" id="KW-1185">Reference proteome</keyword>
<feature type="compositionally biased region" description="Gly residues" evidence="1">
    <location>
        <begin position="146"/>
        <end position="156"/>
    </location>
</feature>
<evidence type="ECO:0000313" key="3">
    <source>
        <dbReference type="Proteomes" id="UP001153269"/>
    </source>
</evidence>
<protein>
    <submittedName>
        <fullName evidence="2">Uncharacterized protein</fullName>
    </submittedName>
</protein>
<feature type="region of interest" description="Disordered" evidence="1">
    <location>
        <begin position="141"/>
        <end position="190"/>
    </location>
</feature>
<gene>
    <name evidence="2" type="ORF">PLEPLA_LOCUS23442</name>
</gene>
<organism evidence="2 3">
    <name type="scientific">Pleuronectes platessa</name>
    <name type="common">European plaice</name>
    <dbReference type="NCBI Taxonomy" id="8262"/>
    <lineage>
        <taxon>Eukaryota</taxon>
        <taxon>Metazoa</taxon>
        <taxon>Chordata</taxon>
        <taxon>Craniata</taxon>
        <taxon>Vertebrata</taxon>
        <taxon>Euteleostomi</taxon>
        <taxon>Actinopterygii</taxon>
        <taxon>Neopterygii</taxon>
        <taxon>Teleostei</taxon>
        <taxon>Neoteleostei</taxon>
        <taxon>Acanthomorphata</taxon>
        <taxon>Carangaria</taxon>
        <taxon>Pleuronectiformes</taxon>
        <taxon>Pleuronectoidei</taxon>
        <taxon>Pleuronectidae</taxon>
        <taxon>Pleuronectes</taxon>
    </lineage>
</organism>
<reference evidence="2" key="1">
    <citation type="submission" date="2020-03" db="EMBL/GenBank/DDBJ databases">
        <authorList>
            <person name="Weist P."/>
        </authorList>
    </citation>
    <scope>NUCLEOTIDE SEQUENCE</scope>
</reference>
<feature type="compositionally biased region" description="Basic and acidic residues" evidence="1">
    <location>
        <begin position="173"/>
        <end position="190"/>
    </location>
</feature>